<evidence type="ECO:0000259" key="4">
    <source>
        <dbReference type="Pfam" id="PF04879"/>
    </source>
</evidence>
<dbReference type="InterPro" id="IPR012460">
    <property type="entry name" value="DUF1667"/>
</dbReference>
<dbReference type="GO" id="GO:0046872">
    <property type="term" value="F:metal ion binding"/>
    <property type="evidence" value="ECO:0007669"/>
    <property type="project" value="UniProtKB-KW"/>
</dbReference>
<feature type="domain" description="4Fe-4S Mo/W bis-MGD-type" evidence="4">
    <location>
        <begin position="6"/>
        <end position="32"/>
    </location>
</feature>
<dbReference type="PANTHER" id="PTHR39450:SF1">
    <property type="entry name" value="DUF1667 DOMAIN-CONTAINING PROTEIN"/>
    <property type="match status" value="1"/>
</dbReference>
<dbReference type="GO" id="GO:0051536">
    <property type="term" value="F:iron-sulfur cluster binding"/>
    <property type="evidence" value="ECO:0007669"/>
    <property type="project" value="UniProtKB-KW"/>
</dbReference>
<evidence type="ECO:0000313" key="5">
    <source>
        <dbReference type="EMBL" id="EXM40040.1"/>
    </source>
</evidence>
<dbReference type="RefSeq" id="WP_037287584.1">
    <property type="nucleotide sequence ID" value="NZ_JEOB01000002.1"/>
</dbReference>
<dbReference type="Proteomes" id="UP000021369">
    <property type="component" value="Unassembled WGS sequence"/>
</dbReference>
<dbReference type="AlphaFoldDB" id="A0A011WSS1"/>
<evidence type="ECO:0000256" key="1">
    <source>
        <dbReference type="ARBA" id="ARBA00022723"/>
    </source>
</evidence>
<accession>A0A011WSS1</accession>
<dbReference type="GO" id="GO:0016491">
    <property type="term" value="F:oxidoreductase activity"/>
    <property type="evidence" value="ECO:0007669"/>
    <property type="project" value="InterPro"/>
</dbReference>
<keyword evidence="1" id="KW-0479">Metal-binding</keyword>
<comment type="caution">
    <text evidence="5">The sequence shown here is derived from an EMBL/GenBank/DDBJ whole genome shotgun (WGS) entry which is preliminary data.</text>
</comment>
<protein>
    <submittedName>
        <fullName evidence="5">Molybdopterin oxidoreductase</fullName>
    </submittedName>
</protein>
<dbReference type="OrthoDB" id="9811531at2"/>
<dbReference type="Gene3D" id="2.20.25.90">
    <property type="entry name" value="ADC-like domains"/>
    <property type="match status" value="1"/>
</dbReference>
<dbReference type="PANTHER" id="PTHR39450">
    <property type="entry name" value="MOLYBDOPTERIN OXIDOREDUCTASE, 4FE-4S CLUSTER-BINDING SUBUNIT"/>
    <property type="match status" value="1"/>
</dbReference>
<dbReference type="Pfam" id="PF07892">
    <property type="entry name" value="DUF1667"/>
    <property type="match status" value="1"/>
</dbReference>
<gene>
    <name evidence="5" type="ORF">RASY3_10315</name>
</gene>
<keyword evidence="2" id="KW-0408">Iron</keyword>
<evidence type="ECO:0000256" key="3">
    <source>
        <dbReference type="ARBA" id="ARBA00023014"/>
    </source>
</evidence>
<dbReference type="EMBL" id="JEOB01000002">
    <property type="protein sequence ID" value="EXM40040.1"/>
    <property type="molecule type" value="Genomic_DNA"/>
</dbReference>
<sequence>MTRDLICINCPMGCEMTVEVEDGKVISVSGNTCKRGEIYAESEISNPTRTITTTVISAEGRPVPVKTAQPVPKDKISECTAAIKAAEVHLPVKVGQVIIDDLLGTGSQVTVTKTVQ</sequence>
<dbReference type="SUPFAM" id="SSF53706">
    <property type="entry name" value="Formate dehydrogenase/DMSO reductase, domains 1-3"/>
    <property type="match status" value="1"/>
</dbReference>
<dbReference type="Pfam" id="PF04879">
    <property type="entry name" value="Molybdop_Fe4S4"/>
    <property type="match status" value="1"/>
</dbReference>
<evidence type="ECO:0000256" key="2">
    <source>
        <dbReference type="ARBA" id="ARBA00023004"/>
    </source>
</evidence>
<organism evidence="5 6">
    <name type="scientific">Ruminococcus albus SY3</name>
    <dbReference type="NCBI Taxonomy" id="1341156"/>
    <lineage>
        <taxon>Bacteria</taxon>
        <taxon>Bacillati</taxon>
        <taxon>Bacillota</taxon>
        <taxon>Clostridia</taxon>
        <taxon>Eubacteriales</taxon>
        <taxon>Oscillospiraceae</taxon>
        <taxon>Ruminococcus</taxon>
    </lineage>
</organism>
<dbReference type="Gene3D" id="3.10.530.10">
    <property type="entry name" value="CPE0013-like"/>
    <property type="match status" value="1"/>
</dbReference>
<proteinExistence type="predicted"/>
<dbReference type="SUPFAM" id="SSF160148">
    <property type="entry name" value="CPE0013-like"/>
    <property type="match status" value="1"/>
</dbReference>
<dbReference type="InterPro" id="IPR036593">
    <property type="entry name" value="CPE0013-like_sf"/>
</dbReference>
<keyword evidence="3" id="KW-0411">Iron-sulfur</keyword>
<name>A0A011WSS1_RUMAL</name>
<dbReference type="PATRIC" id="fig|1341156.4.peg.1366"/>
<keyword evidence="6" id="KW-1185">Reference proteome</keyword>
<evidence type="ECO:0000313" key="6">
    <source>
        <dbReference type="Proteomes" id="UP000021369"/>
    </source>
</evidence>
<dbReference type="InterPro" id="IPR006963">
    <property type="entry name" value="Mopterin_OxRdtase_4Fe-4S_dom"/>
</dbReference>
<reference evidence="5 6" key="1">
    <citation type="submission" date="2013-06" db="EMBL/GenBank/DDBJ databases">
        <title>Rumen cellulosomics: divergent fiber-degrading strategies revealed by comparative genome-wide analysis of six Ruminococcal strains.</title>
        <authorList>
            <person name="Dassa B."/>
            <person name="Borovok I."/>
            <person name="Lamed R."/>
            <person name="Flint H."/>
            <person name="Yeoman C.J."/>
            <person name="White B."/>
            <person name="Bayer E.A."/>
        </authorList>
    </citation>
    <scope>NUCLEOTIDE SEQUENCE [LARGE SCALE GENOMIC DNA]</scope>
    <source>
        <strain evidence="5 6">SY3</strain>
    </source>
</reference>